<keyword evidence="2" id="KW-1185">Reference proteome</keyword>
<gene>
    <name evidence="1" type="ORF">FA15DRAFT_561129</name>
</gene>
<accession>A0A5C3KD95</accession>
<protein>
    <recommendedName>
        <fullName evidence="3">Reverse transcriptase zinc-binding domain-containing protein</fullName>
    </recommendedName>
</protein>
<reference evidence="1 2" key="1">
    <citation type="journal article" date="2019" name="Nat. Ecol. Evol.">
        <title>Megaphylogeny resolves global patterns of mushroom evolution.</title>
        <authorList>
            <person name="Varga T."/>
            <person name="Krizsan K."/>
            <person name="Foldi C."/>
            <person name="Dima B."/>
            <person name="Sanchez-Garcia M."/>
            <person name="Sanchez-Ramirez S."/>
            <person name="Szollosi G.J."/>
            <person name="Szarkandi J.G."/>
            <person name="Papp V."/>
            <person name="Albert L."/>
            <person name="Andreopoulos W."/>
            <person name="Angelini C."/>
            <person name="Antonin V."/>
            <person name="Barry K.W."/>
            <person name="Bougher N.L."/>
            <person name="Buchanan P."/>
            <person name="Buyck B."/>
            <person name="Bense V."/>
            <person name="Catcheside P."/>
            <person name="Chovatia M."/>
            <person name="Cooper J."/>
            <person name="Damon W."/>
            <person name="Desjardin D."/>
            <person name="Finy P."/>
            <person name="Geml J."/>
            <person name="Haridas S."/>
            <person name="Hughes K."/>
            <person name="Justo A."/>
            <person name="Karasinski D."/>
            <person name="Kautmanova I."/>
            <person name="Kiss B."/>
            <person name="Kocsube S."/>
            <person name="Kotiranta H."/>
            <person name="LaButti K.M."/>
            <person name="Lechner B.E."/>
            <person name="Liimatainen K."/>
            <person name="Lipzen A."/>
            <person name="Lukacs Z."/>
            <person name="Mihaltcheva S."/>
            <person name="Morgado L.N."/>
            <person name="Niskanen T."/>
            <person name="Noordeloos M.E."/>
            <person name="Ohm R.A."/>
            <person name="Ortiz-Santana B."/>
            <person name="Ovrebo C."/>
            <person name="Racz N."/>
            <person name="Riley R."/>
            <person name="Savchenko A."/>
            <person name="Shiryaev A."/>
            <person name="Soop K."/>
            <person name="Spirin V."/>
            <person name="Szebenyi C."/>
            <person name="Tomsovsky M."/>
            <person name="Tulloss R.E."/>
            <person name="Uehling J."/>
            <person name="Grigoriev I.V."/>
            <person name="Vagvolgyi C."/>
            <person name="Papp T."/>
            <person name="Martin F.M."/>
            <person name="Miettinen O."/>
            <person name="Hibbett D.S."/>
            <person name="Nagy L.G."/>
        </authorList>
    </citation>
    <scope>NUCLEOTIDE SEQUENCE [LARGE SCALE GENOMIC DNA]</scope>
    <source>
        <strain evidence="1 2">CBS 121175</strain>
    </source>
</reference>
<feature type="non-terminal residue" evidence="1">
    <location>
        <position position="97"/>
    </location>
</feature>
<sequence>GHIALQSYLFRIGKVGSARCEGCREEAETVTHYLFRCRAHDEARRRLRRELGRRGDELRMLLTKPSMWPAVFRFVNETGRFAGGMGEFAEVEREERE</sequence>
<dbReference type="AlphaFoldDB" id="A0A5C3KD95"/>
<evidence type="ECO:0008006" key="3">
    <source>
        <dbReference type="Google" id="ProtNLM"/>
    </source>
</evidence>
<dbReference type="EMBL" id="ML210445">
    <property type="protein sequence ID" value="TFK17961.1"/>
    <property type="molecule type" value="Genomic_DNA"/>
</dbReference>
<dbReference type="STRING" id="230819.A0A5C3KD95"/>
<dbReference type="OrthoDB" id="3267074at2759"/>
<evidence type="ECO:0000313" key="2">
    <source>
        <dbReference type="Proteomes" id="UP000307440"/>
    </source>
</evidence>
<evidence type="ECO:0000313" key="1">
    <source>
        <dbReference type="EMBL" id="TFK17961.1"/>
    </source>
</evidence>
<organism evidence="1 2">
    <name type="scientific">Coprinopsis marcescibilis</name>
    <name type="common">Agaric fungus</name>
    <name type="synonym">Psathyrella marcescibilis</name>
    <dbReference type="NCBI Taxonomy" id="230819"/>
    <lineage>
        <taxon>Eukaryota</taxon>
        <taxon>Fungi</taxon>
        <taxon>Dikarya</taxon>
        <taxon>Basidiomycota</taxon>
        <taxon>Agaricomycotina</taxon>
        <taxon>Agaricomycetes</taxon>
        <taxon>Agaricomycetidae</taxon>
        <taxon>Agaricales</taxon>
        <taxon>Agaricineae</taxon>
        <taxon>Psathyrellaceae</taxon>
        <taxon>Coprinopsis</taxon>
    </lineage>
</organism>
<feature type="non-terminal residue" evidence="1">
    <location>
        <position position="1"/>
    </location>
</feature>
<proteinExistence type="predicted"/>
<name>A0A5C3KD95_COPMA</name>
<dbReference type="Proteomes" id="UP000307440">
    <property type="component" value="Unassembled WGS sequence"/>
</dbReference>